<accession>E8LMY5</accession>
<comment type="similarity">
    <text evidence="1">Belongs to the UPF0319 family.</text>
</comment>
<dbReference type="OrthoDB" id="7058190at2"/>
<organism evidence="4 5">
    <name type="scientific">Succinatimonas hippei (strain DSM 22608 / JCM 16073 / KCTC 15190 / YIT 12066)</name>
    <dbReference type="NCBI Taxonomy" id="762983"/>
    <lineage>
        <taxon>Bacteria</taxon>
        <taxon>Pseudomonadati</taxon>
        <taxon>Pseudomonadota</taxon>
        <taxon>Gammaproteobacteria</taxon>
        <taxon>Aeromonadales</taxon>
        <taxon>Succinivibrionaceae</taxon>
        <taxon>Succinatimonas</taxon>
    </lineage>
</organism>
<sequence length="281" mass="31081">MISKKMLRSAHSKIREMKMTNFNSFLKIGVTACALTFAANAFADAQFKVPTYYSIELVDGSTNQYNYSKFNRTITLSPGRHQIVLLFEGQFGSMSEGRMIEAADPIVVEISDIQDGETYTFKYEIPRDEDQASKFARSQKIQLTDLDGNAIPESKASYYILTSESGFAILRDYRQDLMSLNRLYAPNYVEGSKRGIGMTAYGAPTIQADASGNILNSGAAHSNMAMAAPQVSYEQESNLATSSVNGGAVNRGSAAFRQLVKMYESADDKTKLEFVKYVMSH</sequence>
<dbReference type="Proteomes" id="UP000018458">
    <property type="component" value="Unassembled WGS sequence"/>
</dbReference>
<name>E8LMY5_SUCHY</name>
<evidence type="ECO:0000256" key="1">
    <source>
        <dbReference type="ARBA" id="ARBA00008490"/>
    </source>
</evidence>
<dbReference type="PANTHER" id="PTHR38108:SF1">
    <property type="entry name" value="UPF0319 PROTEIN YCCT"/>
    <property type="match status" value="1"/>
</dbReference>
<dbReference type="AlphaFoldDB" id="E8LMY5"/>
<evidence type="ECO:0000256" key="3">
    <source>
        <dbReference type="SAM" id="SignalP"/>
    </source>
</evidence>
<dbReference type="Pfam" id="PF09829">
    <property type="entry name" value="DUF2057"/>
    <property type="match status" value="1"/>
</dbReference>
<evidence type="ECO:0000256" key="2">
    <source>
        <dbReference type="ARBA" id="ARBA00022729"/>
    </source>
</evidence>
<dbReference type="EMBL" id="AEVO01000150">
    <property type="protein sequence ID" value="EFY06161.1"/>
    <property type="molecule type" value="Genomic_DNA"/>
</dbReference>
<protein>
    <recommendedName>
        <fullName evidence="6">DUF2057 domain-containing protein</fullName>
    </recommendedName>
</protein>
<feature type="signal peptide" evidence="3">
    <location>
        <begin position="1"/>
        <end position="43"/>
    </location>
</feature>
<dbReference type="STRING" id="762983.HMPREF9444_02134"/>
<dbReference type="PANTHER" id="PTHR38108">
    <property type="entry name" value="UPF0319 PROTEIN YCCT"/>
    <property type="match status" value="1"/>
</dbReference>
<dbReference type="HOGENOM" id="CLU_990187_0_0_6"/>
<feature type="chain" id="PRO_5003224156" description="DUF2057 domain-containing protein" evidence="3">
    <location>
        <begin position="44"/>
        <end position="281"/>
    </location>
</feature>
<evidence type="ECO:0000313" key="4">
    <source>
        <dbReference type="EMBL" id="EFY06161.1"/>
    </source>
</evidence>
<dbReference type="eggNOG" id="COG3110">
    <property type="taxonomic scope" value="Bacteria"/>
</dbReference>
<keyword evidence="5" id="KW-1185">Reference proteome</keyword>
<reference evidence="4 5" key="1">
    <citation type="submission" date="2011-01" db="EMBL/GenBank/DDBJ databases">
        <authorList>
            <person name="Weinstock G."/>
            <person name="Sodergren E."/>
            <person name="Clifton S."/>
            <person name="Fulton L."/>
            <person name="Fulton B."/>
            <person name="Courtney L."/>
            <person name="Fronick C."/>
            <person name="Harrison M."/>
            <person name="Strong C."/>
            <person name="Farmer C."/>
            <person name="Delahaunty K."/>
            <person name="Markovic C."/>
            <person name="Hall O."/>
            <person name="Minx P."/>
            <person name="Tomlinson C."/>
            <person name="Mitreva M."/>
            <person name="Hou S."/>
            <person name="Chen J."/>
            <person name="Wollam A."/>
            <person name="Pepin K.H."/>
            <person name="Johnson M."/>
            <person name="Bhonagiri V."/>
            <person name="Zhang X."/>
            <person name="Suruliraj S."/>
            <person name="Warren W."/>
            <person name="Chinwalla A."/>
            <person name="Mardis E.R."/>
            <person name="Wilson R.K."/>
        </authorList>
    </citation>
    <scope>NUCLEOTIDE SEQUENCE [LARGE SCALE GENOMIC DNA]</scope>
    <source>
        <strain evidence="5">DSM 22608 / JCM 16073 / KCTC 15190 / YIT 12066</strain>
    </source>
</reference>
<evidence type="ECO:0008006" key="6">
    <source>
        <dbReference type="Google" id="ProtNLM"/>
    </source>
</evidence>
<keyword evidence="2 3" id="KW-0732">Signal</keyword>
<proteinExistence type="inferred from homology"/>
<evidence type="ECO:0000313" key="5">
    <source>
        <dbReference type="Proteomes" id="UP000018458"/>
    </source>
</evidence>
<dbReference type="InterPro" id="IPR018635">
    <property type="entry name" value="UPF0319"/>
</dbReference>
<gene>
    <name evidence="4" type="ORF">HMPREF9444_02134</name>
</gene>
<comment type="caution">
    <text evidence="4">The sequence shown here is derived from an EMBL/GenBank/DDBJ whole genome shotgun (WGS) entry which is preliminary data.</text>
</comment>